<comment type="caution">
    <text evidence="13">The sequence shown here is derived from an EMBL/GenBank/DDBJ whole genome shotgun (WGS) entry which is preliminary data.</text>
</comment>
<keyword evidence="7" id="KW-0238">DNA-binding</keyword>
<evidence type="ECO:0000256" key="2">
    <source>
        <dbReference type="ARBA" id="ARBA00022723"/>
    </source>
</evidence>
<evidence type="ECO:0000256" key="5">
    <source>
        <dbReference type="ARBA" id="ARBA00022833"/>
    </source>
</evidence>
<dbReference type="GO" id="GO:0008270">
    <property type="term" value="F:zinc ion binding"/>
    <property type="evidence" value="ECO:0007669"/>
    <property type="project" value="UniProtKB-KW"/>
</dbReference>
<evidence type="ECO:0000259" key="12">
    <source>
        <dbReference type="PROSITE" id="PS50157"/>
    </source>
</evidence>
<dbReference type="EMBL" id="JARAKH010000046">
    <property type="protein sequence ID" value="KAK8378205.1"/>
    <property type="molecule type" value="Genomic_DNA"/>
</dbReference>
<dbReference type="SUPFAM" id="SSF57667">
    <property type="entry name" value="beta-beta-alpha zinc fingers"/>
    <property type="match status" value="2"/>
</dbReference>
<dbReference type="FunFam" id="3.30.160.60:FF:002639">
    <property type="entry name" value="Kruppel-Like Factor (Zinc finger protein)"/>
    <property type="match status" value="1"/>
</dbReference>
<comment type="subcellular location">
    <subcellularLocation>
        <location evidence="1">Nucleus</location>
    </subcellularLocation>
</comment>
<dbReference type="EMBL" id="JARAKH010000046">
    <property type="protein sequence ID" value="KAK8378204.1"/>
    <property type="molecule type" value="Genomic_DNA"/>
</dbReference>
<evidence type="ECO:0000256" key="1">
    <source>
        <dbReference type="ARBA" id="ARBA00004123"/>
    </source>
</evidence>
<dbReference type="InterPro" id="IPR036236">
    <property type="entry name" value="Znf_C2H2_sf"/>
</dbReference>
<evidence type="ECO:0000256" key="7">
    <source>
        <dbReference type="ARBA" id="ARBA00023125"/>
    </source>
</evidence>
<keyword evidence="14" id="KW-1185">Reference proteome</keyword>
<dbReference type="InterPro" id="IPR013087">
    <property type="entry name" value="Znf_C2H2_type"/>
</dbReference>
<keyword evidence="9" id="KW-0539">Nucleus</keyword>
<dbReference type="SMART" id="SM00355">
    <property type="entry name" value="ZnF_C2H2"/>
    <property type="match status" value="3"/>
</dbReference>
<evidence type="ECO:0000256" key="3">
    <source>
        <dbReference type="ARBA" id="ARBA00022737"/>
    </source>
</evidence>
<evidence type="ECO:0000256" key="6">
    <source>
        <dbReference type="ARBA" id="ARBA00023015"/>
    </source>
</evidence>
<keyword evidence="5" id="KW-0862">Zinc</keyword>
<dbReference type="GO" id="GO:0000981">
    <property type="term" value="F:DNA-binding transcription factor activity, RNA polymerase II-specific"/>
    <property type="evidence" value="ECO:0007669"/>
    <property type="project" value="TreeGrafter"/>
</dbReference>
<dbReference type="Pfam" id="PF00096">
    <property type="entry name" value="zf-C2H2"/>
    <property type="match status" value="3"/>
</dbReference>
<dbReference type="EMBL" id="JARAKH010000046">
    <property type="protein sequence ID" value="KAK8378206.1"/>
    <property type="molecule type" value="Genomic_DNA"/>
</dbReference>
<feature type="compositionally biased region" description="Pro residues" evidence="11">
    <location>
        <begin position="244"/>
        <end position="275"/>
    </location>
</feature>
<sequence length="423" mass="46338">MVTCFKFPVQMVTWTPATMMHPSLPSTPPSPSPPSTYQISSHPPPTASPPFPLQPQSLPQDLHHINRICHSLQSQQMPDSSSEGLDLSSLDLVSLDTLDYLFPEPPTPPTPLPVSLDESGGDLGVLTSLTPTGECMGVPGQPARPPESHGLEASQVTDQLTLTPAALPALEAGLPSMEACSCPCPPFGIDLPPDMTWAAPRGEDMGGGLFSQLLDDDTDEVPPPPPRRLLPPVFLQGHDYTSKLPPPPPPPPPPVQRALPPPPRDAPPPPQPPPARGEVREEERVFQCTYAGCGKVYAKSSHLKAHLRRHTGEKPFVCTWTGCSWRFSRSDELARHRRSHSGVKPYRCHVCDKRFSRSDHLAKHHKVHRRDRVLALYGPLSSSLPPRRSRPPHPPAHARPPQPLPPVVHRVEFRAARPIRVCQ</sequence>
<feature type="region of interest" description="Disordered" evidence="11">
    <location>
        <begin position="379"/>
        <end position="407"/>
    </location>
</feature>
<keyword evidence="2" id="KW-0479">Metal-binding</keyword>
<dbReference type="FunFam" id="3.30.160.60:FF:000018">
    <property type="entry name" value="Krueppel-like factor 15"/>
    <property type="match status" value="1"/>
</dbReference>
<gene>
    <name evidence="13" type="ORF">O3P69_018881</name>
</gene>
<dbReference type="Proteomes" id="UP001487740">
    <property type="component" value="Unassembled WGS sequence"/>
</dbReference>
<feature type="compositionally biased region" description="Pro residues" evidence="11">
    <location>
        <begin position="25"/>
        <end position="34"/>
    </location>
</feature>
<reference evidence="13 14" key="1">
    <citation type="submission" date="2023-03" db="EMBL/GenBank/DDBJ databases">
        <title>High-quality genome of Scylla paramamosain provides insights in environmental adaptation.</title>
        <authorList>
            <person name="Zhang L."/>
        </authorList>
    </citation>
    <scope>NUCLEOTIDE SEQUENCE [LARGE SCALE GENOMIC DNA]</scope>
    <source>
        <strain evidence="13">LZ_2023a</strain>
        <tissue evidence="13">Muscle</tissue>
    </source>
</reference>
<evidence type="ECO:0000256" key="11">
    <source>
        <dbReference type="SAM" id="MobiDB-lite"/>
    </source>
</evidence>
<keyword evidence="6" id="KW-0805">Transcription regulation</keyword>
<feature type="domain" description="C2H2-type" evidence="12">
    <location>
        <begin position="316"/>
        <end position="345"/>
    </location>
</feature>
<evidence type="ECO:0000256" key="9">
    <source>
        <dbReference type="ARBA" id="ARBA00023242"/>
    </source>
</evidence>
<proteinExistence type="predicted"/>
<dbReference type="PANTHER" id="PTHR23235">
    <property type="entry name" value="KRUEPPEL-LIKE TRANSCRIPTION FACTOR"/>
    <property type="match status" value="1"/>
</dbReference>
<evidence type="ECO:0000313" key="13">
    <source>
        <dbReference type="EMBL" id="KAK8378204.1"/>
    </source>
</evidence>
<evidence type="ECO:0000313" key="14">
    <source>
        <dbReference type="Proteomes" id="UP001487740"/>
    </source>
</evidence>
<feature type="region of interest" description="Disordered" evidence="11">
    <location>
        <begin position="18"/>
        <end position="58"/>
    </location>
</feature>
<dbReference type="GO" id="GO:0000978">
    <property type="term" value="F:RNA polymerase II cis-regulatory region sequence-specific DNA binding"/>
    <property type="evidence" value="ECO:0007669"/>
    <property type="project" value="TreeGrafter"/>
</dbReference>
<protein>
    <recommendedName>
        <fullName evidence="12">C2H2-type domain-containing protein</fullName>
    </recommendedName>
</protein>
<keyword evidence="3" id="KW-0677">Repeat</keyword>
<name>A0AAW0STG9_SCYPA</name>
<dbReference type="PANTHER" id="PTHR23235:SF120">
    <property type="entry name" value="KRUPPEL-LIKE FACTOR 15"/>
    <property type="match status" value="1"/>
</dbReference>
<dbReference type="AlphaFoldDB" id="A0AAW0STG9"/>
<feature type="compositionally biased region" description="Pro residues" evidence="11">
    <location>
        <begin position="42"/>
        <end position="53"/>
    </location>
</feature>
<dbReference type="PROSITE" id="PS00028">
    <property type="entry name" value="ZINC_FINGER_C2H2_1"/>
    <property type="match status" value="3"/>
</dbReference>
<accession>A0AAW0STG9</accession>
<feature type="domain" description="C2H2-type" evidence="12">
    <location>
        <begin position="286"/>
        <end position="315"/>
    </location>
</feature>
<keyword evidence="4 10" id="KW-0863">Zinc-finger</keyword>
<feature type="domain" description="C2H2-type" evidence="12">
    <location>
        <begin position="346"/>
        <end position="373"/>
    </location>
</feature>
<organism evidence="13 14">
    <name type="scientific">Scylla paramamosain</name>
    <name type="common">Mud crab</name>
    <dbReference type="NCBI Taxonomy" id="85552"/>
    <lineage>
        <taxon>Eukaryota</taxon>
        <taxon>Metazoa</taxon>
        <taxon>Ecdysozoa</taxon>
        <taxon>Arthropoda</taxon>
        <taxon>Crustacea</taxon>
        <taxon>Multicrustacea</taxon>
        <taxon>Malacostraca</taxon>
        <taxon>Eumalacostraca</taxon>
        <taxon>Eucarida</taxon>
        <taxon>Decapoda</taxon>
        <taxon>Pleocyemata</taxon>
        <taxon>Brachyura</taxon>
        <taxon>Eubrachyura</taxon>
        <taxon>Portunoidea</taxon>
        <taxon>Portunidae</taxon>
        <taxon>Portuninae</taxon>
        <taxon>Scylla</taxon>
    </lineage>
</organism>
<evidence type="ECO:0000256" key="10">
    <source>
        <dbReference type="PROSITE-ProRule" id="PRU00042"/>
    </source>
</evidence>
<feature type="compositionally biased region" description="Pro residues" evidence="11">
    <location>
        <begin position="392"/>
        <end position="406"/>
    </location>
</feature>
<dbReference type="Gene3D" id="3.30.160.60">
    <property type="entry name" value="Classic Zinc Finger"/>
    <property type="match status" value="3"/>
</dbReference>
<dbReference type="PROSITE" id="PS50157">
    <property type="entry name" value="ZINC_FINGER_C2H2_2"/>
    <property type="match status" value="3"/>
</dbReference>
<evidence type="ECO:0000256" key="8">
    <source>
        <dbReference type="ARBA" id="ARBA00023163"/>
    </source>
</evidence>
<keyword evidence="8" id="KW-0804">Transcription</keyword>
<feature type="region of interest" description="Disordered" evidence="11">
    <location>
        <begin position="198"/>
        <end position="281"/>
    </location>
</feature>
<dbReference type="FunFam" id="3.30.160.60:FF:000624">
    <property type="entry name" value="zinc finger protein 697"/>
    <property type="match status" value="1"/>
</dbReference>
<evidence type="ECO:0000256" key="4">
    <source>
        <dbReference type="ARBA" id="ARBA00022771"/>
    </source>
</evidence>
<dbReference type="GO" id="GO:0005634">
    <property type="term" value="C:nucleus"/>
    <property type="evidence" value="ECO:0007669"/>
    <property type="project" value="UniProtKB-SubCell"/>
</dbReference>